<evidence type="ECO:0000259" key="6">
    <source>
        <dbReference type="Pfam" id="PF03070"/>
    </source>
</evidence>
<comment type="pathway">
    <text evidence="1">Cofactor biosynthesis; thiamine diphosphate biosynthesis.</text>
</comment>
<dbReference type="RefSeq" id="WP_112428360.1">
    <property type="nucleotide sequence ID" value="NZ_MCIF01000002.1"/>
</dbReference>
<evidence type="ECO:0000256" key="3">
    <source>
        <dbReference type="ARBA" id="ARBA00023002"/>
    </source>
</evidence>
<evidence type="ECO:0000313" key="7">
    <source>
        <dbReference type="EMBL" id="RAQ95540.1"/>
    </source>
</evidence>
<organism evidence="7 8">
    <name type="scientific">Thermogemmatispora tikiterensis</name>
    <dbReference type="NCBI Taxonomy" id="1825093"/>
    <lineage>
        <taxon>Bacteria</taxon>
        <taxon>Bacillati</taxon>
        <taxon>Chloroflexota</taxon>
        <taxon>Ktedonobacteria</taxon>
        <taxon>Thermogemmatisporales</taxon>
        <taxon>Thermogemmatisporaceae</taxon>
        <taxon>Thermogemmatispora</taxon>
    </lineage>
</organism>
<dbReference type="AlphaFoldDB" id="A0A328VIE2"/>
<dbReference type="Pfam" id="PF03070">
    <property type="entry name" value="TENA_THI-4"/>
    <property type="match status" value="1"/>
</dbReference>
<comment type="similarity">
    <text evidence="4">Belongs to the PqqC family.</text>
</comment>
<comment type="pathway">
    <text evidence="4">Cofactor biosynthesis; pyrroloquinoline quinone biosynthesis.</text>
</comment>
<name>A0A328VIE2_9CHLR</name>
<proteinExistence type="inferred from homology"/>
<dbReference type="HAMAP" id="MF_00654">
    <property type="entry name" value="PQQ_syn_PqqC"/>
    <property type="match status" value="1"/>
</dbReference>
<dbReference type="UniPathway" id="UPA00539"/>
<feature type="compositionally biased region" description="Low complexity" evidence="5">
    <location>
        <begin position="239"/>
        <end position="249"/>
    </location>
</feature>
<gene>
    <name evidence="4" type="primary">pqqC</name>
    <name evidence="7" type="ORF">A4R35_08330</name>
</gene>
<dbReference type="OrthoDB" id="9800756at2"/>
<comment type="catalytic activity">
    <reaction evidence="4">
        <text>6-(2-amino-2-carboxyethyl)-7,8-dioxo-1,2,3,4,7,8-hexahydroquinoline-2,4-dicarboxylate + 3 O2 = pyrroloquinoline quinone + 2 H2O2 + 2 H2O + H(+)</text>
        <dbReference type="Rhea" id="RHEA:10692"/>
        <dbReference type="ChEBI" id="CHEBI:15377"/>
        <dbReference type="ChEBI" id="CHEBI:15378"/>
        <dbReference type="ChEBI" id="CHEBI:15379"/>
        <dbReference type="ChEBI" id="CHEBI:16240"/>
        <dbReference type="ChEBI" id="CHEBI:58442"/>
        <dbReference type="ChEBI" id="CHEBI:58778"/>
        <dbReference type="EC" id="1.3.3.11"/>
    </reaction>
</comment>
<protein>
    <recommendedName>
        <fullName evidence="4">Pyrroloquinoline-quinone synthase</fullName>
        <ecNumber evidence="4">1.3.3.11</ecNumber>
    </recommendedName>
    <alternativeName>
        <fullName evidence="4">Coenzyme PQQ synthesis protein C</fullName>
    </alternativeName>
    <alternativeName>
        <fullName evidence="4">Pyrroloquinoline quinone biosynthesis protein C</fullName>
    </alternativeName>
</protein>
<dbReference type="EC" id="1.3.3.11" evidence="4"/>
<evidence type="ECO:0000256" key="2">
    <source>
        <dbReference type="ARBA" id="ARBA00022905"/>
    </source>
</evidence>
<comment type="function">
    <text evidence="4">Ring cyclization and eight-electron oxidation of 3a-(2-amino-2-carboxyethyl)-4,5-dioxo-4,5,6,7,8,9-hexahydroquinoline-7,9-dicarboxylic-acid to PQQ.</text>
</comment>
<dbReference type="SUPFAM" id="SSF48613">
    <property type="entry name" value="Heme oxygenase-like"/>
    <property type="match status" value="1"/>
</dbReference>
<accession>A0A328VIE2</accession>
<dbReference type="InterPro" id="IPR039068">
    <property type="entry name" value="PqqC-like"/>
</dbReference>
<keyword evidence="2 4" id="KW-0884">PQQ biosynthesis</keyword>
<dbReference type="NCBIfam" id="TIGR02111">
    <property type="entry name" value="PQQ_syn_pqqC"/>
    <property type="match status" value="1"/>
</dbReference>
<keyword evidence="3 4" id="KW-0560">Oxidoreductase</keyword>
<dbReference type="Gene3D" id="1.20.910.10">
    <property type="entry name" value="Heme oxygenase-like"/>
    <property type="match status" value="1"/>
</dbReference>
<feature type="domain" description="Thiaminase-2/PQQC" evidence="6">
    <location>
        <begin position="17"/>
        <end position="226"/>
    </location>
</feature>
<dbReference type="GO" id="GO:0033732">
    <property type="term" value="F:pyrroloquinoline-quinone synthase activity"/>
    <property type="evidence" value="ECO:0007669"/>
    <property type="project" value="UniProtKB-EC"/>
</dbReference>
<dbReference type="PANTHER" id="PTHR40279:SF3">
    <property type="entry name" value="4-AMINOBENZOATE SYNTHASE"/>
    <property type="match status" value="1"/>
</dbReference>
<keyword evidence="8" id="KW-1185">Reference proteome</keyword>
<feature type="region of interest" description="Disordered" evidence="5">
    <location>
        <begin position="239"/>
        <end position="258"/>
    </location>
</feature>
<evidence type="ECO:0000256" key="5">
    <source>
        <dbReference type="SAM" id="MobiDB-lite"/>
    </source>
</evidence>
<evidence type="ECO:0000313" key="8">
    <source>
        <dbReference type="Proteomes" id="UP000248706"/>
    </source>
</evidence>
<dbReference type="Proteomes" id="UP000248706">
    <property type="component" value="Unassembled WGS sequence"/>
</dbReference>
<dbReference type="EMBL" id="MCIF01000002">
    <property type="protein sequence ID" value="RAQ95540.1"/>
    <property type="molecule type" value="Genomic_DNA"/>
</dbReference>
<dbReference type="InterPro" id="IPR016084">
    <property type="entry name" value="Haem_Oase-like_multi-hlx"/>
</dbReference>
<dbReference type="InterPro" id="IPR004305">
    <property type="entry name" value="Thiaminase-2/PQQC"/>
</dbReference>
<evidence type="ECO:0000256" key="1">
    <source>
        <dbReference type="ARBA" id="ARBA00004948"/>
    </source>
</evidence>
<dbReference type="PANTHER" id="PTHR40279">
    <property type="entry name" value="PQQC-LIKE PROTEIN"/>
    <property type="match status" value="1"/>
</dbReference>
<dbReference type="InterPro" id="IPR011845">
    <property type="entry name" value="PqqC"/>
</dbReference>
<sequence>MSTVILEPWDHETFVAQLRAVGMTRYHHLHPFHQAMNRGALSPEQIRAWIVNRFYYQQHIPMKDAAILANCPLPEVRRLWLHRISDHDGEHEDEGGIAAWLKLAEASGLSREEVLSGRHVLPGVRFAVEAYVTFARQQPWPLAVASSLTELFSPDLMSERLAAFERYYTWISPEGLTYFRARLQQAPRDAAQALELTVRYCTTRQLQEGAVQALAFKCDVLWSMLDALQFAYGPLPGEPAQTAASTSAPTPAPQEGRL</sequence>
<reference evidence="7 8" key="1">
    <citation type="submission" date="2016-08" db="EMBL/GenBank/DDBJ databases">
        <title>Analysis of Carbohydrate Active Enzymes in Thermogemmatispora T81 Reveals Carbohydrate Degradation Ability.</title>
        <authorList>
            <person name="Tomazini A."/>
            <person name="Lal S."/>
            <person name="Stott M."/>
            <person name="Henrissat B."/>
            <person name="Polikarpov I."/>
            <person name="Sparling R."/>
            <person name="Levin D.B."/>
        </authorList>
    </citation>
    <scope>NUCLEOTIDE SEQUENCE [LARGE SCALE GENOMIC DNA]</scope>
    <source>
        <strain evidence="7 8">T81</strain>
    </source>
</reference>
<dbReference type="GO" id="GO:0018189">
    <property type="term" value="P:pyrroloquinoline quinone biosynthetic process"/>
    <property type="evidence" value="ECO:0007669"/>
    <property type="project" value="UniProtKB-UniRule"/>
</dbReference>
<evidence type="ECO:0000256" key="4">
    <source>
        <dbReference type="HAMAP-Rule" id="MF_00654"/>
    </source>
</evidence>
<comment type="caution">
    <text evidence="7">The sequence shown here is derived from an EMBL/GenBank/DDBJ whole genome shotgun (WGS) entry which is preliminary data.</text>
</comment>